<dbReference type="WBParaSite" id="PSAMB.scaffold2000size26125.g15935.t1">
    <property type="protein sequence ID" value="PSAMB.scaffold2000size26125.g15935.t1"/>
    <property type="gene ID" value="PSAMB.scaffold2000size26125.g15935"/>
</dbReference>
<evidence type="ECO:0000313" key="4">
    <source>
        <dbReference type="WBParaSite" id="PSAMB.scaffold35size105523.g982.t1"/>
    </source>
</evidence>
<sequence length="142" mass="16698">MTPLPTTAISDTHRKFPLVVMIYDKSPNDRNDHSRDWDEVGKRTEFVSLVASQVIWGMAVLFIIGLYLAHLYYKKEKREQYTKEREVMIRELQQRRASLLFGPLNLSPVEQTQIDALRPTEAMPALVSRWNSIMHVFYNFRV</sequence>
<organism evidence="2 3">
    <name type="scientific">Plectus sambesii</name>
    <dbReference type="NCBI Taxonomy" id="2011161"/>
    <lineage>
        <taxon>Eukaryota</taxon>
        <taxon>Metazoa</taxon>
        <taxon>Ecdysozoa</taxon>
        <taxon>Nematoda</taxon>
        <taxon>Chromadorea</taxon>
        <taxon>Plectida</taxon>
        <taxon>Plectina</taxon>
        <taxon>Plectoidea</taxon>
        <taxon>Plectidae</taxon>
        <taxon>Plectus</taxon>
    </lineage>
</organism>
<evidence type="ECO:0000256" key="1">
    <source>
        <dbReference type="SAM" id="Phobius"/>
    </source>
</evidence>
<evidence type="ECO:0000313" key="3">
    <source>
        <dbReference type="WBParaSite" id="PSAMB.scaffold2000size26125.g15935.t1"/>
    </source>
</evidence>
<name>A0A914VH04_9BILA</name>
<reference evidence="3 4" key="1">
    <citation type="submission" date="2022-11" db="UniProtKB">
        <authorList>
            <consortium name="WormBaseParasite"/>
        </authorList>
    </citation>
    <scope>IDENTIFICATION</scope>
</reference>
<accession>A0A914VH04</accession>
<keyword evidence="1" id="KW-0472">Membrane</keyword>
<proteinExistence type="predicted"/>
<protein>
    <submittedName>
        <fullName evidence="3 4">Uncharacterized protein</fullName>
    </submittedName>
</protein>
<dbReference type="AlphaFoldDB" id="A0A914VH04"/>
<evidence type="ECO:0000313" key="2">
    <source>
        <dbReference type="Proteomes" id="UP000887566"/>
    </source>
</evidence>
<keyword evidence="2" id="KW-1185">Reference proteome</keyword>
<keyword evidence="1" id="KW-1133">Transmembrane helix</keyword>
<dbReference type="Proteomes" id="UP000887566">
    <property type="component" value="Unplaced"/>
</dbReference>
<feature type="transmembrane region" description="Helical" evidence="1">
    <location>
        <begin position="54"/>
        <end position="73"/>
    </location>
</feature>
<keyword evidence="1" id="KW-0812">Transmembrane</keyword>
<dbReference type="WBParaSite" id="PSAMB.scaffold35size105523.g982.t1">
    <property type="protein sequence ID" value="PSAMB.scaffold35size105523.g982.t1"/>
    <property type="gene ID" value="PSAMB.scaffold35size105523.g982"/>
</dbReference>